<comment type="function">
    <text evidence="4">Formation of pseudouridine at positions 38, 39 and 40 in the anticodon stem and loop of transfer RNAs.</text>
</comment>
<evidence type="ECO:0000256" key="2">
    <source>
        <dbReference type="ARBA" id="ARBA00022694"/>
    </source>
</evidence>
<dbReference type="EMBL" id="MFKF01000059">
    <property type="protein sequence ID" value="OGG55863.1"/>
    <property type="molecule type" value="Genomic_DNA"/>
</dbReference>
<dbReference type="GO" id="GO:0160147">
    <property type="term" value="F:tRNA pseudouridine(38-40) synthase activity"/>
    <property type="evidence" value="ECO:0007669"/>
    <property type="project" value="UniProtKB-EC"/>
</dbReference>
<dbReference type="HAMAP" id="MF_00171">
    <property type="entry name" value="TruA"/>
    <property type="match status" value="1"/>
</dbReference>
<name>A0A1F6D346_HANXR</name>
<dbReference type="FunFam" id="3.30.70.580:FF:000001">
    <property type="entry name" value="tRNA pseudouridine synthase A"/>
    <property type="match status" value="1"/>
</dbReference>
<dbReference type="GO" id="GO:0003723">
    <property type="term" value="F:RNA binding"/>
    <property type="evidence" value="ECO:0007669"/>
    <property type="project" value="InterPro"/>
</dbReference>
<dbReference type="InterPro" id="IPR001406">
    <property type="entry name" value="PsdUridine_synth_TruA"/>
</dbReference>
<dbReference type="Pfam" id="PF01416">
    <property type="entry name" value="PseudoU_synth_1"/>
    <property type="match status" value="2"/>
</dbReference>
<proteinExistence type="inferred from homology"/>
<comment type="subunit">
    <text evidence="4">Homodimer.</text>
</comment>
<keyword evidence="3 4" id="KW-0413">Isomerase</keyword>
<evidence type="ECO:0000256" key="6">
    <source>
        <dbReference type="PIRSR" id="PIRSR001430-2"/>
    </source>
</evidence>
<dbReference type="Gene3D" id="3.30.70.660">
    <property type="entry name" value="Pseudouridine synthase I, catalytic domain, C-terminal subdomain"/>
    <property type="match status" value="1"/>
</dbReference>
<gene>
    <name evidence="4" type="primary">truA</name>
    <name evidence="9" type="ORF">A3F84_24920</name>
</gene>
<dbReference type="NCBIfam" id="TIGR00071">
    <property type="entry name" value="hisT_truA"/>
    <property type="match status" value="1"/>
</dbReference>
<evidence type="ECO:0000256" key="4">
    <source>
        <dbReference type="HAMAP-Rule" id="MF_00171"/>
    </source>
</evidence>
<feature type="binding site" evidence="4 6">
    <location>
        <position position="111"/>
    </location>
    <ligand>
        <name>substrate</name>
    </ligand>
</feature>
<feature type="active site" description="Nucleophile" evidence="4 5">
    <location>
        <position position="53"/>
    </location>
</feature>
<dbReference type="PANTHER" id="PTHR11142">
    <property type="entry name" value="PSEUDOURIDYLATE SYNTHASE"/>
    <property type="match status" value="1"/>
</dbReference>
<dbReference type="InterPro" id="IPR020097">
    <property type="entry name" value="PsdUridine_synth_TruA_a/b_dom"/>
</dbReference>
<accession>A0A1F6D346</accession>
<dbReference type="EC" id="5.4.99.12" evidence="4"/>
<dbReference type="SUPFAM" id="SSF55120">
    <property type="entry name" value="Pseudouridine synthase"/>
    <property type="match status" value="1"/>
</dbReference>
<dbReference type="Proteomes" id="UP000178606">
    <property type="component" value="Unassembled WGS sequence"/>
</dbReference>
<dbReference type="GO" id="GO:0031119">
    <property type="term" value="P:tRNA pseudouridine synthesis"/>
    <property type="evidence" value="ECO:0007669"/>
    <property type="project" value="UniProtKB-UniRule"/>
</dbReference>
<dbReference type="PIRSF" id="PIRSF001430">
    <property type="entry name" value="tRNA_psdUrid_synth"/>
    <property type="match status" value="1"/>
</dbReference>
<evidence type="ECO:0000256" key="1">
    <source>
        <dbReference type="ARBA" id="ARBA00009375"/>
    </source>
</evidence>
<evidence type="ECO:0000256" key="3">
    <source>
        <dbReference type="ARBA" id="ARBA00023235"/>
    </source>
</evidence>
<dbReference type="Gene3D" id="3.30.70.580">
    <property type="entry name" value="Pseudouridine synthase I, catalytic domain, N-terminal subdomain"/>
    <property type="match status" value="1"/>
</dbReference>
<dbReference type="InterPro" id="IPR020095">
    <property type="entry name" value="PsdUridine_synth_TruA_C"/>
</dbReference>
<feature type="domain" description="Pseudouridine synthase I TruA alpha/beta" evidence="8">
    <location>
        <begin position="10"/>
        <end position="105"/>
    </location>
</feature>
<comment type="catalytic activity">
    <reaction evidence="4 7">
        <text>uridine(38/39/40) in tRNA = pseudouridine(38/39/40) in tRNA</text>
        <dbReference type="Rhea" id="RHEA:22376"/>
        <dbReference type="Rhea" id="RHEA-COMP:10085"/>
        <dbReference type="Rhea" id="RHEA-COMP:10087"/>
        <dbReference type="ChEBI" id="CHEBI:65314"/>
        <dbReference type="ChEBI" id="CHEBI:65315"/>
        <dbReference type="EC" id="5.4.99.12"/>
    </reaction>
</comment>
<dbReference type="AlphaFoldDB" id="A0A1F6D346"/>
<evidence type="ECO:0000259" key="8">
    <source>
        <dbReference type="Pfam" id="PF01416"/>
    </source>
</evidence>
<evidence type="ECO:0000313" key="10">
    <source>
        <dbReference type="Proteomes" id="UP000178606"/>
    </source>
</evidence>
<comment type="similarity">
    <text evidence="1 4 7">Belongs to the tRNA pseudouridine synthase TruA family.</text>
</comment>
<organism evidence="9 10">
    <name type="scientific">Handelsmanbacteria sp. (strain RIFCSPLOWO2_12_FULL_64_10)</name>
    <dbReference type="NCBI Taxonomy" id="1817868"/>
    <lineage>
        <taxon>Bacteria</taxon>
        <taxon>Candidatus Handelsmaniibacteriota</taxon>
    </lineage>
</organism>
<evidence type="ECO:0000256" key="5">
    <source>
        <dbReference type="PIRSR" id="PIRSR001430-1"/>
    </source>
</evidence>
<reference evidence="9 10" key="1">
    <citation type="journal article" date="2016" name="Nat. Commun.">
        <title>Thousands of microbial genomes shed light on interconnected biogeochemical processes in an aquifer system.</title>
        <authorList>
            <person name="Anantharaman K."/>
            <person name="Brown C.T."/>
            <person name="Hug L.A."/>
            <person name="Sharon I."/>
            <person name="Castelle C.J."/>
            <person name="Probst A.J."/>
            <person name="Thomas B.C."/>
            <person name="Singh A."/>
            <person name="Wilkins M.J."/>
            <person name="Karaoz U."/>
            <person name="Brodie E.L."/>
            <person name="Williams K.H."/>
            <person name="Hubbard S.S."/>
            <person name="Banfield J.F."/>
        </authorList>
    </citation>
    <scope>NUCLEOTIDE SEQUENCE [LARGE SCALE GENOMIC DNA]</scope>
    <source>
        <strain evidence="10">RIFCSPLOWO2_12_FULL_64_10</strain>
    </source>
</reference>
<evidence type="ECO:0000313" key="9">
    <source>
        <dbReference type="EMBL" id="OGG55863.1"/>
    </source>
</evidence>
<comment type="caution">
    <text evidence="4">Lacks conserved residue(s) required for the propagation of feature annotation.</text>
</comment>
<dbReference type="InterPro" id="IPR020103">
    <property type="entry name" value="PsdUridine_synth_cat_dom_sf"/>
</dbReference>
<sequence>MEVNVKLVLEYDGSDFHGWQFQPGLRTVQGVIEERLGRMLGEGVRLIGAGRTDAGVHALGQVAHFHTGSRLSPDVIQRGLNALLPPDVTALRAETVPDAFHARFDARSRRYRYRISTRRRAVGRGYAWFVPYRLDVEAMQGAARVFLGRRNFASFCNAASERSGYICHVTACSWSAHGEDLFFEVTADRFLRGMVRTMVGVLLDVGRGKMSADAVRDALNAQDRRASRLTAPAHGLFLVRVDYDKDESGVT</sequence>
<dbReference type="CDD" id="cd02570">
    <property type="entry name" value="PseudoU_synth_EcTruA"/>
    <property type="match status" value="1"/>
</dbReference>
<evidence type="ECO:0000256" key="7">
    <source>
        <dbReference type="RuleBase" id="RU003792"/>
    </source>
</evidence>
<keyword evidence="2 4" id="KW-0819">tRNA processing</keyword>
<dbReference type="PANTHER" id="PTHR11142:SF0">
    <property type="entry name" value="TRNA PSEUDOURIDINE SYNTHASE-LIKE 1"/>
    <property type="match status" value="1"/>
</dbReference>
<comment type="caution">
    <text evidence="9">The sequence shown here is derived from an EMBL/GenBank/DDBJ whole genome shotgun (WGS) entry which is preliminary data.</text>
</comment>
<dbReference type="InterPro" id="IPR020094">
    <property type="entry name" value="TruA/RsuA/RluB/E/F_N"/>
</dbReference>
<protein>
    <recommendedName>
        <fullName evidence="4">tRNA pseudouridine synthase A</fullName>
        <ecNumber evidence="4">5.4.99.12</ecNumber>
    </recommendedName>
    <alternativeName>
        <fullName evidence="4">tRNA pseudouridine(38-40) synthase</fullName>
    </alternativeName>
    <alternativeName>
        <fullName evidence="4">tRNA pseudouridylate synthase I</fullName>
    </alternativeName>
    <alternativeName>
        <fullName evidence="4">tRNA-uridine isomerase I</fullName>
    </alternativeName>
</protein>
<feature type="domain" description="Pseudouridine synthase I TruA alpha/beta" evidence="8">
    <location>
        <begin position="142"/>
        <end position="244"/>
    </location>
</feature>